<dbReference type="AlphaFoldDB" id="A0A9N9GKK4"/>
<proteinExistence type="predicted"/>
<dbReference type="Proteomes" id="UP000789375">
    <property type="component" value="Unassembled WGS sequence"/>
</dbReference>
<reference evidence="2" key="1">
    <citation type="submission" date="2021-06" db="EMBL/GenBank/DDBJ databases">
        <authorList>
            <person name="Kallberg Y."/>
            <person name="Tangrot J."/>
            <person name="Rosling A."/>
        </authorList>
    </citation>
    <scope>NUCLEOTIDE SEQUENCE</scope>
    <source>
        <strain evidence="2">87-6 pot B 2015</strain>
    </source>
</reference>
<dbReference type="EMBL" id="CAJVPP010002819">
    <property type="protein sequence ID" value="CAG8612599.1"/>
    <property type="molecule type" value="Genomic_DNA"/>
</dbReference>
<name>A0A9N9GKK4_FUNMO</name>
<comment type="caution">
    <text evidence="2">The sequence shown here is derived from an EMBL/GenBank/DDBJ whole genome shotgun (WGS) entry which is preliminary data.</text>
</comment>
<feature type="compositionally biased region" description="Basic residues" evidence="1">
    <location>
        <begin position="61"/>
        <end position="81"/>
    </location>
</feature>
<protein>
    <submittedName>
        <fullName evidence="2">13389_t:CDS:1</fullName>
    </submittedName>
</protein>
<sequence>MYLQKRRILITLASEASYHRAQNVLENMNKEQYKSFHVLQQLHHHHCENWKVSFDLEKAKSEKKRKGTNSRKGDKKRHQKGLSHMFNIKDSSLIDLKPSSLSWDEFKNNCE</sequence>
<evidence type="ECO:0000256" key="1">
    <source>
        <dbReference type="SAM" id="MobiDB-lite"/>
    </source>
</evidence>
<evidence type="ECO:0000313" key="2">
    <source>
        <dbReference type="EMBL" id="CAG8612599.1"/>
    </source>
</evidence>
<evidence type="ECO:0000313" key="3">
    <source>
        <dbReference type="Proteomes" id="UP000789375"/>
    </source>
</evidence>
<organism evidence="2 3">
    <name type="scientific">Funneliformis mosseae</name>
    <name type="common">Endomycorrhizal fungus</name>
    <name type="synonym">Glomus mosseae</name>
    <dbReference type="NCBI Taxonomy" id="27381"/>
    <lineage>
        <taxon>Eukaryota</taxon>
        <taxon>Fungi</taxon>
        <taxon>Fungi incertae sedis</taxon>
        <taxon>Mucoromycota</taxon>
        <taxon>Glomeromycotina</taxon>
        <taxon>Glomeromycetes</taxon>
        <taxon>Glomerales</taxon>
        <taxon>Glomeraceae</taxon>
        <taxon>Funneliformis</taxon>
    </lineage>
</organism>
<accession>A0A9N9GKK4</accession>
<gene>
    <name evidence="2" type="ORF">FMOSSE_LOCUS9546</name>
</gene>
<keyword evidence="3" id="KW-1185">Reference proteome</keyword>
<feature type="region of interest" description="Disordered" evidence="1">
    <location>
        <begin position="58"/>
        <end position="86"/>
    </location>
</feature>